<proteinExistence type="predicted"/>
<evidence type="ECO:0000259" key="1">
    <source>
        <dbReference type="Pfam" id="PF09642"/>
    </source>
</evidence>
<dbReference type="EMBL" id="BK014910">
    <property type="protein sequence ID" value="DAD81992.1"/>
    <property type="molecule type" value="Genomic_DNA"/>
</dbReference>
<dbReference type="InterPro" id="IPR018600">
    <property type="entry name" value="Phage_SP-beta_YonK"/>
</dbReference>
<accession>A0A8S5MIH2</accession>
<feature type="domain" description="Bacillus phage SPbeta YonK" evidence="1">
    <location>
        <begin position="1"/>
        <end position="59"/>
    </location>
</feature>
<reference evidence="2" key="1">
    <citation type="journal article" date="2021" name="Proc. Natl. Acad. Sci. U.S.A.">
        <title>A Catalog of Tens of Thousands of Viruses from Human Metagenomes Reveals Hidden Associations with Chronic Diseases.</title>
        <authorList>
            <person name="Tisza M.J."/>
            <person name="Buck C.B."/>
        </authorList>
    </citation>
    <scope>NUCLEOTIDE SEQUENCE</scope>
    <source>
        <strain evidence="2">CtAvK3</strain>
    </source>
</reference>
<evidence type="ECO:0000313" key="2">
    <source>
        <dbReference type="EMBL" id="DAD81992.1"/>
    </source>
</evidence>
<sequence length="74" mass="8302">MAKFSKQMSFSNAEIDVEQMTITERDKDDDIVGVYPLREVLEAWDGMTGLSITIKRGSDFSAMPTLDELKEGNV</sequence>
<dbReference type="InterPro" id="IPR037261">
    <property type="entry name" value="YonK_sf"/>
</dbReference>
<protein>
    <submittedName>
        <fullName evidence="2">YonK protein</fullName>
    </submittedName>
</protein>
<name>A0A8S5MIH2_9CAUD</name>
<dbReference type="Pfam" id="PF09642">
    <property type="entry name" value="YonK"/>
    <property type="match status" value="1"/>
</dbReference>
<dbReference type="Gene3D" id="6.20.120.10">
    <property type="match status" value="1"/>
</dbReference>
<organism evidence="2">
    <name type="scientific">Siphoviridae sp. ctAvK3</name>
    <dbReference type="NCBI Taxonomy" id="2826184"/>
    <lineage>
        <taxon>Viruses</taxon>
        <taxon>Duplodnaviria</taxon>
        <taxon>Heunggongvirae</taxon>
        <taxon>Uroviricota</taxon>
        <taxon>Caudoviricetes</taxon>
    </lineage>
</organism>